<sequence>MLSEEDPMSMSFEDLADLGKPQGFTPEAASAIAKKLFGLNVKNCKELPSERDRNFKLEANMEGRTEPYVLKFCNFTETNDIVNLQCYALEHLKAKGVPGPDVLRSVHGHVTELVPDASGRDVLVRCTTYIPGKLMSEVNHDDEFLRSLGEFVGKMDAALDSFWHVGAHRSGAAPDAARYAPRMVHVDSLLPEDRYGHRHDPVWLVSGGVPAGGGRRGARLCVASEGVAARAAGGAASARPEGCPPVRGVGGVAARRLEGWPRAALGGARERGVGGVPASAASEGCPRARRRRGGREGGVGGVPASAALEGCPRVKTHGGFRGGSAKDKLRQYSELGGLKRLAGLRKGVMHNDANDYNVIVREETQMFAKSCRVAAVIDFGDMVYTEVVHNVAITLAYAMLGKADPIAAACKVTAGYHAHNPLTEEEVELLLPLVSMRLCTSCTMAAHSASKDPDNAYLRVTEEPAWSLLEKLNELSIQDATSVMRRACNMDGMVLVSPVAAPGFSDPARCAVRRVRDPAGCAASAIQPGAPRPQSSRGRRVRDPAGCAVRRVRDPAVRRGPRSSRVRHVRNPASRRVSIQPGAPRPRSSRVRRVRDPAGCATSAIQPSAPRPRSSRVRHVRDPAGPGEQSAVIHLSRTTPGNIYGPLSLAGASGARVKDEDGRSYIDCVSGASHVGHAHSSVCKVRATWATLIRGCVRCVPRGACSFEGV</sequence>
<comment type="caution">
    <text evidence="12">The sequence shown here is derived from an EMBL/GenBank/DDBJ whole genome shotgun (WGS) entry which is preliminary data.</text>
</comment>
<organism evidence="12 13">
    <name type="scientific">Cymbomonas tetramitiformis</name>
    <dbReference type="NCBI Taxonomy" id="36881"/>
    <lineage>
        <taxon>Eukaryota</taxon>
        <taxon>Viridiplantae</taxon>
        <taxon>Chlorophyta</taxon>
        <taxon>Pyramimonadophyceae</taxon>
        <taxon>Pyramimonadales</taxon>
        <taxon>Pyramimonadaceae</taxon>
        <taxon>Cymbomonas</taxon>
    </lineage>
</organism>
<dbReference type="InterPro" id="IPR050249">
    <property type="entry name" value="Pseudomonas-type_ThrB"/>
</dbReference>
<accession>A0AAE0G3Y9</accession>
<dbReference type="InterPro" id="IPR015424">
    <property type="entry name" value="PyrdxlP-dep_Trfase"/>
</dbReference>
<dbReference type="PANTHER" id="PTHR21064:SF1">
    <property type="entry name" value="HYDROXYLYSINE KINASE"/>
    <property type="match status" value="1"/>
</dbReference>
<feature type="region of interest" description="Disordered" evidence="10">
    <location>
        <begin position="522"/>
        <end position="628"/>
    </location>
</feature>
<reference evidence="12 13" key="1">
    <citation type="journal article" date="2015" name="Genome Biol. Evol.">
        <title>Comparative Genomics of a Bacterivorous Green Alga Reveals Evolutionary Causalities and Consequences of Phago-Mixotrophic Mode of Nutrition.</title>
        <authorList>
            <person name="Burns J.A."/>
            <person name="Paasch A."/>
            <person name="Narechania A."/>
            <person name="Kim E."/>
        </authorList>
    </citation>
    <scope>NUCLEOTIDE SEQUENCE [LARGE SCALE GENOMIC DNA]</scope>
    <source>
        <strain evidence="12 13">PLY_AMNH</strain>
    </source>
</reference>
<evidence type="ECO:0000256" key="6">
    <source>
        <dbReference type="ARBA" id="ARBA00036820"/>
    </source>
</evidence>
<dbReference type="AlphaFoldDB" id="A0AAE0G3Y9"/>
<dbReference type="InterPro" id="IPR011009">
    <property type="entry name" value="Kinase-like_dom_sf"/>
</dbReference>
<feature type="compositionally biased region" description="Basic residues" evidence="10">
    <location>
        <begin position="559"/>
        <end position="570"/>
    </location>
</feature>
<dbReference type="Proteomes" id="UP001190700">
    <property type="component" value="Unassembled WGS sequence"/>
</dbReference>
<dbReference type="Gene3D" id="3.90.1200.10">
    <property type="match status" value="1"/>
</dbReference>
<dbReference type="SUPFAM" id="SSF56112">
    <property type="entry name" value="Protein kinase-like (PK-like)"/>
    <property type="match status" value="2"/>
</dbReference>
<dbReference type="SUPFAM" id="SSF53383">
    <property type="entry name" value="PLP-dependent transferases"/>
    <property type="match status" value="1"/>
</dbReference>
<comment type="function">
    <text evidence="7">Catalyzes the GTP-dependent phosphorylation of 5-hydroxy-L-lysine.</text>
</comment>
<evidence type="ECO:0000256" key="9">
    <source>
        <dbReference type="ARBA" id="ARBA00040505"/>
    </source>
</evidence>
<evidence type="ECO:0000256" key="2">
    <source>
        <dbReference type="ARBA" id="ARBA00006219"/>
    </source>
</evidence>
<gene>
    <name evidence="12" type="ORF">CYMTET_20488</name>
</gene>
<protein>
    <recommendedName>
        <fullName evidence="9">Hydroxylysine kinase</fullName>
        <ecNumber evidence="8">2.7.1.81</ecNumber>
    </recommendedName>
</protein>
<dbReference type="Pfam" id="PF01636">
    <property type="entry name" value="APH"/>
    <property type="match status" value="1"/>
</dbReference>
<feature type="region of interest" description="Disordered" evidence="10">
    <location>
        <begin position="269"/>
        <end position="299"/>
    </location>
</feature>
<dbReference type="EMBL" id="LGRX02009978">
    <property type="protein sequence ID" value="KAK3271147.1"/>
    <property type="molecule type" value="Genomic_DNA"/>
</dbReference>
<keyword evidence="3" id="KW-0963">Cytoplasm</keyword>
<evidence type="ECO:0000256" key="5">
    <source>
        <dbReference type="ARBA" id="ARBA00022777"/>
    </source>
</evidence>
<dbReference type="Gene3D" id="3.90.1150.10">
    <property type="entry name" value="Aspartate Aminotransferase, domain 1"/>
    <property type="match status" value="1"/>
</dbReference>
<keyword evidence="5" id="KW-0418">Kinase</keyword>
<dbReference type="EC" id="2.7.1.81" evidence="8"/>
<evidence type="ECO:0000259" key="11">
    <source>
        <dbReference type="Pfam" id="PF01636"/>
    </source>
</evidence>
<dbReference type="Gene3D" id="3.40.640.10">
    <property type="entry name" value="Type I PLP-dependent aspartate aminotransferase-like (Major domain)"/>
    <property type="match status" value="1"/>
</dbReference>
<evidence type="ECO:0000256" key="8">
    <source>
        <dbReference type="ARBA" id="ARBA00038873"/>
    </source>
</evidence>
<keyword evidence="13" id="KW-1185">Reference proteome</keyword>
<dbReference type="InterPro" id="IPR002575">
    <property type="entry name" value="Aminoglycoside_PTrfase"/>
</dbReference>
<dbReference type="InterPro" id="IPR015421">
    <property type="entry name" value="PyrdxlP-dep_Trfase_major"/>
</dbReference>
<comment type="catalytic activity">
    <reaction evidence="6">
        <text>(5R)-5-hydroxy-L-lysine + GTP = (5R)-5-phosphooxy-L-lysine + GDP + H(+)</text>
        <dbReference type="Rhea" id="RHEA:19049"/>
        <dbReference type="ChEBI" id="CHEBI:15378"/>
        <dbReference type="ChEBI" id="CHEBI:37565"/>
        <dbReference type="ChEBI" id="CHEBI:57882"/>
        <dbReference type="ChEBI" id="CHEBI:58189"/>
        <dbReference type="ChEBI" id="CHEBI:58357"/>
        <dbReference type="EC" id="2.7.1.81"/>
    </reaction>
</comment>
<dbReference type="GO" id="GO:0005737">
    <property type="term" value="C:cytoplasm"/>
    <property type="evidence" value="ECO:0007669"/>
    <property type="project" value="UniProtKB-SubCell"/>
</dbReference>
<evidence type="ECO:0000256" key="3">
    <source>
        <dbReference type="ARBA" id="ARBA00022490"/>
    </source>
</evidence>
<keyword evidence="4" id="KW-0808">Transferase</keyword>
<evidence type="ECO:0000313" key="12">
    <source>
        <dbReference type="EMBL" id="KAK3271147.1"/>
    </source>
</evidence>
<dbReference type="InterPro" id="IPR015422">
    <property type="entry name" value="PyrdxlP-dep_Trfase_small"/>
</dbReference>
<evidence type="ECO:0000313" key="13">
    <source>
        <dbReference type="Proteomes" id="UP001190700"/>
    </source>
</evidence>
<feature type="domain" description="Aminoglycoside phosphotransferase" evidence="11">
    <location>
        <begin position="343"/>
        <end position="405"/>
    </location>
</feature>
<name>A0AAE0G3Y9_9CHLO</name>
<dbReference type="PANTHER" id="PTHR21064">
    <property type="entry name" value="AMINOGLYCOSIDE PHOSPHOTRANSFERASE DOMAIN-CONTAINING PROTEIN-RELATED"/>
    <property type="match status" value="1"/>
</dbReference>
<evidence type="ECO:0000256" key="10">
    <source>
        <dbReference type="SAM" id="MobiDB-lite"/>
    </source>
</evidence>
<comment type="similarity">
    <text evidence="2">Belongs to the aminoglycoside phosphotransferase family.</text>
</comment>
<dbReference type="GO" id="GO:0047992">
    <property type="term" value="F:hydroxylysine kinase activity"/>
    <property type="evidence" value="ECO:0007669"/>
    <property type="project" value="UniProtKB-EC"/>
</dbReference>
<evidence type="ECO:0000256" key="7">
    <source>
        <dbReference type="ARBA" id="ARBA00037368"/>
    </source>
</evidence>
<proteinExistence type="inferred from homology"/>
<comment type="subcellular location">
    <subcellularLocation>
        <location evidence="1">Cytoplasm</location>
    </subcellularLocation>
</comment>
<evidence type="ECO:0000256" key="4">
    <source>
        <dbReference type="ARBA" id="ARBA00022679"/>
    </source>
</evidence>
<evidence type="ECO:0000256" key="1">
    <source>
        <dbReference type="ARBA" id="ARBA00004496"/>
    </source>
</evidence>